<dbReference type="Pfam" id="PF05871">
    <property type="entry name" value="ESCRT-II"/>
    <property type="match status" value="1"/>
</dbReference>
<dbReference type="SUPFAM" id="SSF46785">
    <property type="entry name" value="Winged helix' DNA-binding domain"/>
    <property type="match status" value="2"/>
</dbReference>
<dbReference type="GO" id="GO:0042803">
    <property type="term" value="F:protein homodimerization activity"/>
    <property type="evidence" value="ECO:0007669"/>
    <property type="project" value="TreeGrafter"/>
</dbReference>
<organism evidence="4 5">
    <name type="scientific">Punctularia strigosozonata (strain HHB-11173)</name>
    <name type="common">White-rot fungus</name>
    <dbReference type="NCBI Taxonomy" id="741275"/>
    <lineage>
        <taxon>Eukaryota</taxon>
        <taxon>Fungi</taxon>
        <taxon>Dikarya</taxon>
        <taxon>Basidiomycota</taxon>
        <taxon>Agaricomycotina</taxon>
        <taxon>Agaricomycetes</taxon>
        <taxon>Corticiales</taxon>
        <taxon>Punctulariaceae</taxon>
        <taxon>Punctularia</taxon>
    </lineage>
</organism>
<proteinExistence type="inferred from homology"/>
<dbReference type="GO" id="GO:0043328">
    <property type="term" value="P:protein transport to vacuole involved in ubiquitin-dependent protein catabolic process via the multivesicular body sorting pathway"/>
    <property type="evidence" value="ECO:0007669"/>
    <property type="project" value="TreeGrafter"/>
</dbReference>
<keyword evidence="4" id="KW-0238">DNA-binding</keyword>
<dbReference type="OrthoDB" id="245150at2759"/>
<comment type="similarity">
    <text evidence="1">Belongs to the VPS25 family.</text>
</comment>
<evidence type="ECO:0000313" key="5">
    <source>
        <dbReference type="Proteomes" id="UP000054196"/>
    </source>
</evidence>
<dbReference type="EMBL" id="JH687558">
    <property type="protein sequence ID" value="EIN03837.1"/>
    <property type="molecule type" value="Genomic_DNA"/>
</dbReference>
<dbReference type="HOGENOM" id="CLU_087657_0_1_1"/>
<evidence type="ECO:0000256" key="1">
    <source>
        <dbReference type="ARBA" id="ARBA00009674"/>
    </source>
</evidence>
<dbReference type="GeneID" id="18877627"/>
<dbReference type="RefSeq" id="XP_007388895.1">
    <property type="nucleotide sequence ID" value="XM_007388833.1"/>
</dbReference>
<dbReference type="InterPro" id="IPR036390">
    <property type="entry name" value="WH_DNA-bd_sf"/>
</dbReference>
<dbReference type="InterPro" id="IPR036388">
    <property type="entry name" value="WH-like_DNA-bd_sf"/>
</dbReference>
<dbReference type="Gene3D" id="1.10.10.570">
    <property type="entry name" value="Winged helix' DNA-binding domain. Chain C. Domain 1"/>
    <property type="match status" value="1"/>
</dbReference>
<accession>R7S231</accession>
<gene>
    <name evidence="4" type="ORF">PUNSTDRAFT_123115</name>
</gene>
<dbReference type="GO" id="GO:0005198">
    <property type="term" value="F:structural molecule activity"/>
    <property type="evidence" value="ECO:0007669"/>
    <property type="project" value="TreeGrafter"/>
</dbReference>
<dbReference type="Gene3D" id="1.10.10.10">
    <property type="entry name" value="Winged helix-like DNA-binding domain superfamily/Winged helix DNA-binding domain"/>
    <property type="match status" value="1"/>
</dbReference>
<dbReference type="PANTHER" id="PTHR13149:SF0">
    <property type="entry name" value="VACUOLAR PROTEIN-SORTING-ASSOCIATED PROTEIN 25"/>
    <property type="match status" value="1"/>
</dbReference>
<keyword evidence="3" id="KW-0653">Protein transport</keyword>
<protein>
    <submittedName>
        <fullName evidence="4">Winged helix DNA-binding domain-containing protein</fullName>
    </submittedName>
</protein>
<dbReference type="Proteomes" id="UP000054196">
    <property type="component" value="Unassembled WGS sequence"/>
</dbReference>
<keyword evidence="5" id="KW-1185">Reference proteome</keyword>
<dbReference type="InterPro" id="IPR008570">
    <property type="entry name" value="ESCRT-II_cplx_Vps25-sub"/>
</dbReference>
<dbReference type="InterPro" id="IPR014041">
    <property type="entry name" value="ESCRT-II_cplx_Vps25-sub_N"/>
</dbReference>
<keyword evidence="2" id="KW-0813">Transport</keyword>
<dbReference type="OMA" id="TRCLIMW"/>
<evidence type="ECO:0000313" key="4">
    <source>
        <dbReference type="EMBL" id="EIN03837.1"/>
    </source>
</evidence>
<evidence type="ECO:0000256" key="3">
    <source>
        <dbReference type="ARBA" id="ARBA00022927"/>
    </source>
</evidence>
<dbReference type="PANTHER" id="PTHR13149">
    <property type="entry name" value="VACUOLAR PROTEIN SORTING-ASSOCIATED PROTEIN VPS25"/>
    <property type="match status" value="1"/>
</dbReference>
<dbReference type="KEGG" id="psq:PUNSTDRAFT_123115"/>
<reference evidence="5" key="1">
    <citation type="journal article" date="2012" name="Science">
        <title>The Paleozoic origin of enzymatic lignin decomposition reconstructed from 31 fungal genomes.</title>
        <authorList>
            <person name="Floudas D."/>
            <person name="Binder M."/>
            <person name="Riley R."/>
            <person name="Barry K."/>
            <person name="Blanchette R.A."/>
            <person name="Henrissat B."/>
            <person name="Martinez A.T."/>
            <person name="Otillar R."/>
            <person name="Spatafora J.W."/>
            <person name="Yadav J.S."/>
            <person name="Aerts A."/>
            <person name="Benoit I."/>
            <person name="Boyd A."/>
            <person name="Carlson A."/>
            <person name="Copeland A."/>
            <person name="Coutinho P.M."/>
            <person name="de Vries R.P."/>
            <person name="Ferreira P."/>
            <person name="Findley K."/>
            <person name="Foster B."/>
            <person name="Gaskell J."/>
            <person name="Glotzer D."/>
            <person name="Gorecki P."/>
            <person name="Heitman J."/>
            <person name="Hesse C."/>
            <person name="Hori C."/>
            <person name="Igarashi K."/>
            <person name="Jurgens J.A."/>
            <person name="Kallen N."/>
            <person name="Kersten P."/>
            <person name="Kohler A."/>
            <person name="Kuees U."/>
            <person name="Kumar T.K.A."/>
            <person name="Kuo A."/>
            <person name="LaButti K."/>
            <person name="Larrondo L.F."/>
            <person name="Lindquist E."/>
            <person name="Ling A."/>
            <person name="Lombard V."/>
            <person name="Lucas S."/>
            <person name="Lundell T."/>
            <person name="Martin R."/>
            <person name="McLaughlin D.J."/>
            <person name="Morgenstern I."/>
            <person name="Morin E."/>
            <person name="Murat C."/>
            <person name="Nagy L.G."/>
            <person name="Nolan M."/>
            <person name="Ohm R.A."/>
            <person name="Patyshakuliyeva A."/>
            <person name="Rokas A."/>
            <person name="Ruiz-Duenas F.J."/>
            <person name="Sabat G."/>
            <person name="Salamov A."/>
            <person name="Samejima M."/>
            <person name="Schmutz J."/>
            <person name="Slot J.C."/>
            <person name="St John F."/>
            <person name="Stenlid J."/>
            <person name="Sun H."/>
            <person name="Sun S."/>
            <person name="Syed K."/>
            <person name="Tsang A."/>
            <person name="Wiebenga A."/>
            <person name="Young D."/>
            <person name="Pisabarro A."/>
            <person name="Eastwood D.C."/>
            <person name="Martin F."/>
            <person name="Cullen D."/>
            <person name="Grigoriev I.V."/>
            <person name="Hibbett D.S."/>
        </authorList>
    </citation>
    <scope>NUCLEOTIDE SEQUENCE [LARGE SCALE GENOMIC DNA]</scope>
    <source>
        <strain evidence="5">HHB-11173 SS5</strain>
    </source>
</reference>
<dbReference type="AlphaFoldDB" id="R7S231"/>
<sequence>MPFSPHTTASGYILPSIHSAPPFYTQQSTAQLQAPFTDNWIKIILGYARHRRLFTLRIEDAEVPGGDWDEVLRNPRINRRVQPQYLAYILSELVKRKQAVYDPPRQTRSVILYWRLPEEWAEVLHEWATNSGQLNTILTYQEITEPPVPSPLSNVPLQVLRQAIGILSKNGRAQTISVADGEGVRFFTGQI</sequence>
<dbReference type="eggNOG" id="KOG4068">
    <property type="taxonomic scope" value="Eukaryota"/>
</dbReference>
<evidence type="ECO:0000256" key="2">
    <source>
        <dbReference type="ARBA" id="ARBA00022448"/>
    </source>
</evidence>
<dbReference type="GO" id="GO:0000814">
    <property type="term" value="C:ESCRT II complex"/>
    <property type="evidence" value="ECO:0007669"/>
    <property type="project" value="InterPro"/>
</dbReference>
<dbReference type="GO" id="GO:0003677">
    <property type="term" value="F:DNA binding"/>
    <property type="evidence" value="ECO:0007669"/>
    <property type="project" value="UniProtKB-KW"/>
</dbReference>
<name>R7S231_PUNST</name>